<gene>
    <name evidence="4" type="ORF">RSE6_05950</name>
</gene>
<evidence type="ECO:0000313" key="5">
    <source>
        <dbReference type="Proteomes" id="UP000177625"/>
    </source>
</evidence>
<sequence length="504" mass="56254">MGIASQTRVIYHFQFLDSARPELQASGFRLQASGFSTRDAPSTVTQEVKGRLPKVSQFFVQFFDTCKNRKIKCDEVHPACGNCLKHGVSCDFESPETPASASTPSIAAPSPVMSSASPVSTPRSSSNSSIMPLYQTPAAMVRAHSNPAVSRSLEFRLLHHYTALTSQTFSDTKEQNHVWQVDIPTIAYDAQYLMDAILAVSALHLRSMHPEDHSLIRASHGYMASSIAQYSNLLNKGLSEMNAEALFSTAALIAFQASASRRFDDDANGTYTLPLAWFHSFQGVKTVVLASWQWLRSSNRVYPIINSQPALFLDPDPERKLFFAPLLEGLEEQLATLPAESQPATRQAYEHAVSFLNWSHQKPIRNRILGFAATVSRRFVDLVGQQDPRALVIAACFFALTKMVDNVWWLEGIAKREVNGILSILPQEWWPKMEWALRVASHEGPLNEEIWGSTIRSPHENDSIKLEEEFEAGVTHHIELLASMVNGYVNKPMLEDPLIEEPLD</sequence>
<evidence type="ECO:0000259" key="3">
    <source>
        <dbReference type="PROSITE" id="PS50048"/>
    </source>
</evidence>
<reference evidence="5" key="1">
    <citation type="submission" date="2016-03" db="EMBL/GenBank/DDBJ databases">
        <authorList>
            <person name="Guldener U."/>
        </authorList>
    </citation>
    <scope>NUCLEOTIDE SEQUENCE [LARGE SCALE GENOMIC DNA]</scope>
</reference>
<dbReference type="CDD" id="cd00067">
    <property type="entry name" value="GAL4"/>
    <property type="match status" value="1"/>
</dbReference>
<protein>
    <submittedName>
        <fullName evidence="4">Related to UPC2-regulatory protein involved in control of sterol uptake</fullName>
    </submittedName>
</protein>
<dbReference type="SMART" id="SM00066">
    <property type="entry name" value="GAL4"/>
    <property type="match status" value="1"/>
</dbReference>
<dbReference type="PROSITE" id="PS50048">
    <property type="entry name" value="ZN2_CY6_FUNGAL_2"/>
    <property type="match status" value="1"/>
</dbReference>
<evidence type="ECO:0000256" key="1">
    <source>
        <dbReference type="ARBA" id="ARBA00023242"/>
    </source>
</evidence>
<dbReference type="Pfam" id="PF00172">
    <property type="entry name" value="Zn_clus"/>
    <property type="match status" value="1"/>
</dbReference>
<dbReference type="GO" id="GO:0008270">
    <property type="term" value="F:zinc ion binding"/>
    <property type="evidence" value="ECO:0007669"/>
    <property type="project" value="InterPro"/>
</dbReference>
<dbReference type="PANTHER" id="PTHR47657:SF14">
    <property type="entry name" value="ZN(2)-C6 FUNGAL-TYPE DOMAIN-CONTAINING PROTEIN"/>
    <property type="match status" value="1"/>
</dbReference>
<name>A0A1E1MAC3_RHYSE</name>
<keyword evidence="5" id="KW-1185">Reference proteome</keyword>
<dbReference type="PANTHER" id="PTHR47657">
    <property type="entry name" value="STEROL REGULATORY ELEMENT-BINDING PROTEIN ECM22"/>
    <property type="match status" value="1"/>
</dbReference>
<dbReference type="GO" id="GO:0000981">
    <property type="term" value="F:DNA-binding transcription factor activity, RNA polymerase II-specific"/>
    <property type="evidence" value="ECO:0007669"/>
    <property type="project" value="InterPro"/>
</dbReference>
<accession>A0A1E1MAC3</accession>
<dbReference type="SUPFAM" id="SSF57701">
    <property type="entry name" value="Zn2/Cys6 DNA-binding domain"/>
    <property type="match status" value="1"/>
</dbReference>
<dbReference type="InterPro" id="IPR021858">
    <property type="entry name" value="Fun_TF"/>
</dbReference>
<dbReference type="InterPro" id="IPR052400">
    <property type="entry name" value="Zn2-C6_fungal_TF"/>
</dbReference>
<dbReference type="InterPro" id="IPR036864">
    <property type="entry name" value="Zn2-C6_fun-type_DNA-bd_sf"/>
</dbReference>
<evidence type="ECO:0000313" key="4">
    <source>
        <dbReference type="EMBL" id="CZT45625.1"/>
    </source>
</evidence>
<evidence type="ECO:0000256" key="2">
    <source>
        <dbReference type="SAM" id="MobiDB-lite"/>
    </source>
</evidence>
<keyword evidence="1" id="KW-0539">Nucleus</keyword>
<organism evidence="4 5">
    <name type="scientific">Rhynchosporium secalis</name>
    <name type="common">Barley scald fungus</name>
    <dbReference type="NCBI Taxonomy" id="38038"/>
    <lineage>
        <taxon>Eukaryota</taxon>
        <taxon>Fungi</taxon>
        <taxon>Dikarya</taxon>
        <taxon>Ascomycota</taxon>
        <taxon>Pezizomycotina</taxon>
        <taxon>Leotiomycetes</taxon>
        <taxon>Helotiales</taxon>
        <taxon>Ploettnerulaceae</taxon>
        <taxon>Rhynchosporium</taxon>
    </lineage>
</organism>
<dbReference type="Gene3D" id="4.10.240.10">
    <property type="entry name" value="Zn(2)-C6 fungal-type DNA-binding domain"/>
    <property type="match status" value="1"/>
</dbReference>
<dbReference type="Pfam" id="PF11951">
    <property type="entry name" value="Fungal_trans_2"/>
    <property type="match status" value="1"/>
</dbReference>
<dbReference type="EMBL" id="FJVC01000215">
    <property type="protein sequence ID" value="CZT45625.1"/>
    <property type="molecule type" value="Genomic_DNA"/>
</dbReference>
<dbReference type="InterPro" id="IPR001138">
    <property type="entry name" value="Zn2Cys6_DnaBD"/>
</dbReference>
<dbReference type="Proteomes" id="UP000177625">
    <property type="component" value="Unassembled WGS sequence"/>
</dbReference>
<proteinExistence type="predicted"/>
<dbReference type="AlphaFoldDB" id="A0A1E1MAC3"/>
<feature type="domain" description="Zn(2)-C6 fungal-type" evidence="3">
    <location>
        <begin position="64"/>
        <end position="92"/>
    </location>
</feature>
<feature type="region of interest" description="Disordered" evidence="2">
    <location>
        <begin position="99"/>
        <end position="129"/>
    </location>
</feature>